<feature type="transmembrane region" description="Helical" evidence="8">
    <location>
        <begin position="91"/>
        <end position="112"/>
    </location>
</feature>
<organism evidence="9 10">
    <name type="scientific">Sporomusa acidovorans (strain ATCC 49682 / DSM 3132 / Mol)</name>
    <dbReference type="NCBI Taxonomy" id="1123286"/>
    <lineage>
        <taxon>Bacteria</taxon>
        <taxon>Bacillati</taxon>
        <taxon>Bacillota</taxon>
        <taxon>Negativicutes</taxon>
        <taxon>Selenomonadales</taxon>
        <taxon>Sporomusaceae</taxon>
        <taxon>Sporomusa</taxon>
    </lineage>
</organism>
<feature type="transmembrane region" description="Helical" evidence="8">
    <location>
        <begin position="211"/>
        <end position="236"/>
    </location>
</feature>
<keyword evidence="2" id="KW-0813">Transport</keyword>
<protein>
    <submittedName>
        <fullName evidence="9">Ribose import permease protein RbsC</fullName>
    </submittedName>
</protein>
<accession>A0ABZ3J931</accession>
<feature type="transmembrane region" description="Helical" evidence="8">
    <location>
        <begin position="171"/>
        <end position="190"/>
    </location>
</feature>
<dbReference type="Pfam" id="PF02653">
    <property type="entry name" value="BPD_transp_2"/>
    <property type="match status" value="1"/>
</dbReference>
<proteinExistence type="predicted"/>
<name>A0ABZ3J931_SPOA4</name>
<dbReference type="CDD" id="cd06579">
    <property type="entry name" value="TM_PBP1_transp_AraH_like"/>
    <property type="match status" value="1"/>
</dbReference>
<evidence type="ECO:0000256" key="2">
    <source>
        <dbReference type="ARBA" id="ARBA00022448"/>
    </source>
</evidence>
<evidence type="ECO:0000256" key="8">
    <source>
        <dbReference type="SAM" id="Phobius"/>
    </source>
</evidence>
<feature type="transmembrane region" description="Helical" evidence="8">
    <location>
        <begin position="45"/>
        <end position="71"/>
    </location>
</feature>
<dbReference type="PANTHER" id="PTHR32196:SF21">
    <property type="entry name" value="ABC TRANSPORTER PERMEASE PROTEIN YPHD-RELATED"/>
    <property type="match status" value="1"/>
</dbReference>
<sequence length="346" mass="36869">MNLQKTAKSTEFYVALIILLLCMVIQIKSGQFLTGNNLVDIVRAFSVPAMFCIGEMFIIITGGVDVSFPAIASLSMFVVCSQLEDVASNPLIFFGVAMVIGLLVGILNGVIIAHFKFPALIVTLGTSSICFGIMQGVFKSREYPLCAPLKELGEMKLFSATNPVSGLTSNMPVAVLLMILLIFLGWFILNRTMLGRGIYAIGGDVKAAQRAGFNVFGILLFIYAFSGCMAGLIGVLRSTMLLAVHPNNLEGMEMTVIAACVLGGVRMTGGKGSVLGAMLGMALLTIVDNSLILLGISTVWQKVFTGAIIIIGTAASAIQAKRNERKLAIKMNEGGKWYGCNPTCNK</sequence>
<dbReference type="Proteomes" id="UP000216052">
    <property type="component" value="Chromosome"/>
</dbReference>
<reference evidence="9" key="1">
    <citation type="submission" date="2024-05" db="EMBL/GenBank/DDBJ databases">
        <title>Isolation and characterization of Sporomusa carbonis sp. nov., a carboxydotrophic hydrogenogen in the genus of Sporomusa isolated from a charcoal burning pile.</title>
        <authorList>
            <person name="Boeer T."/>
            <person name="Rosenbaum F."/>
            <person name="Eysell L."/>
            <person name="Mueller V."/>
            <person name="Daniel R."/>
            <person name="Poehlein A."/>
        </authorList>
    </citation>
    <scope>NUCLEOTIDE SEQUENCE [LARGE SCALE GENOMIC DNA]</scope>
    <source>
        <strain evidence="9">DSM 3132</strain>
    </source>
</reference>
<feature type="transmembrane region" description="Helical" evidence="8">
    <location>
        <begin position="277"/>
        <end position="297"/>
    </location>
</feature>
<evidence type="ECO:0000256" key="1">
    <source>
        <dbReference type="ARBA" id="ARBA00004651"/>
    </source>
</evidence>
<comment type="subcellular location">
    <subcellularLocation>
        <location evidence="1">Cell membrane</location>
        <topology evidence="1">Multi-pass membrane protein</topology>
    </subcellularLocation>
</comment>
<keyword evidence="10" id="KW-1185">Reference proteome</keyword>
<evidence type="ECO:0000313" key="9">
    <source>
        <dbReference type="EMBL" id="XFO74919.1"/>
    </source>
</evidence>
<keyword evidence="5 8" id="KW-0812">Transmembrane</keyword>
<feature type="transmembrane region" description="Helical" evidence="8">
    <location>
        <begin position="303"/>
        <end position="320"/>
    </location>
</feature>
<dbReference type="EMBL" id="CP155571">
    <property type="protein sequence ID" value="XFO74919.1"/>
    <property type="molecule type" value="Genomic_DNA"/>
</dbReference>
<keyword evidence="6 8" id="KW-1133">Transmembrane helix</keyword>
<keyword evidence="3" id="KW-1003">Cell membrane</keyword>
<evidence type="ECO:0000313" key="10">
    <source>
        <dbReference type="Proteomes" id="UP000216052"/>
    </source>
</evidence>
<evidence type="ECO:0000256" key="4">
    <source>
        <dbReference type="ARBA" id="ARBA00022519"/>
    </source>
</evidence>
<dbReference type="RefSeq" id="WP_093797448.1">
    <property type="nucleotide sequence ID" value="NZ_CP155571.1"/>
</dbReference>
<dbReference type="InterPro" id="IPR001851">
    <property type="entry name" value="ABC_transp_permease"/>
</dbReference>
<keyword evidence="7 8" id="KW-0472">Membrane</keyword>
<evidence type="ECO:0000256" key="6">
    <source>
        <dbReference type="ARBA" id="ARBA00022989"/>
    </source>
</evidence>
<dbReference type="PANTHER" id="PTHR32196">
    <property type="entry name" value="ABC TRANSPORTER PERMEASE PROTEIN YPHD-RELATED-RELATED"/>
    <property type="match status" value="1"/>
</dbReference>
<evidence type="ECO:0000256" key="3">
    <source>
        <dbReference type="ARBA" id="ARBA00022475"/>
    </source>
</evidence>
<keyword evidence="4" id="KW-0997">Cell inner membrane</keyword>
<feature type="transmembrane region" description="Helical" evidence="8">
    <location>
        <begin position="12"/>
        <end position="33"/>
    </location>
</feature>
<evidence type="ECO:0000256" key="5">
    <source>
        <dbReference type="ARBA" id="ARBA00022692"/>
    </source>
</evidence>
<gene>
    <name evidence="9" type="primary">rbsC</name>
    <name evidence="9" type="ORF">SPACI_050300</name>
</gene>
<evidence type="ECO:0000256" key="7">
    <source>
        <dbReference type="ARBA" id="ARBA00023136"/>
    </source>
</evidence>